<proteinExistence type="predicted"/>
<protein>
    <submittedName>
        <fullName evidence="2">Uncharacterized protein</fullName>
    </submittedName>
</protein>
<dbReference type="Proteomes" id="UP000198619">
    <property type="component" value="Unassembled WGS sequence"/>
</dbReference>
<dbReference type="RefSeq" id="WP_090039999.1">
    <property type="nucleotide sequence ID" value="NZ_FOKI01000008.1"/>
</dbReference>
<name>A0A1I0XGI8_9CLOT</name>
<keyword evidence="3" id="KW-1185">Reference proteome</keyword>
<keyword evidence="1" id="KW-0175">Coiled coil</keyword>
<evidence type="ECO:0000313" key="3">
    <source>
        <dbReference type="Proteomes" id="UP000198619"/>
    </source>
</evidence>
<feature type="coiled-coil region" evidence="1">
    <location>
        <begin position="3"/>
        <end position="50"/>
    </location>
</feature>
<dbReference type="EMBL" id="FOKI01000008">
    <property type="protein sequence ID" value="SFA99566.1"/>
    <property type="molecule type" value="Genomic_DNA"/>
</dbReference>
<accession>A0A1I0XGI8</accession>
<sequence>MRYEKLEKAINRIDNDIEALRVAKKYLANIMEINQIIDDLNKKRQGLADELYCEDKKSYESCCEIIRELLGKELDKDDQIELLEKIKEEFGRKSPNVSKKSHGLNAWLKELNIQYNWIENPENDWLILVIENFGPK</sequence>
<evidence type="ECO:0000256" key="1">
    <source>
        <dbReference type="SAM" id="Coils"/>
    </source>
</evidence>
<gene>
    <name evidence="2" type="ORF">SAMN04488528_100869</name>
</gene>
<evidence type="ECO:0000313" key="2">
    <source>
        <dbReference type="EMBL" id="SFA99566.1"/>
    </source>
</evidence>
<reference evidence="2 3" key="1">
    <citation type="submission" date="2016-10" db="EMBL/GenBank/DDBJ databases">
        <authorList>
            <person name="de Groot N.N."/>
        </authorList>
    </citation>
    <scope>NUCLEOTIDE SEQUENCE [LARGE SCALE GENOMIC DNA]</scope>
    <source>
        <strain evidence="2 3">DSM 12271</strain>
    </source>
</reference>
<organism evidence="2 3">
    <name type="scientific">Clostridium frigidicarnis</name>
    <dbReference type="NCBI Taxonomy" id="84698"/>
    <lineage>
        <taxon>Bacteria</taxon>
        <taxon>Bacillati</taxon>
        <taxon>Bacillota</taxon>
        <taxon>Clostridia</taxon>
        <taxon>Eubacteriales</taxon>
        <taxon>Clostridiaceae</taxon>
        <taxon>Clostridium</taxon>
    </lineage>
</organism>
<dbReference type="AlphaFoldDB" id="A0A1I0XGI8"/>
<dbReference type="OrthoDB" id="1903559at2"/>